<organism evidence="1">
    <name type="scientific">marine sediment metagenome</name>
    <dbReference type="NCBI Taxonomy" id="412755"/>
    <lineage>
        <taxon>unclassified sequences</taxon>
        <taxon>metagenomes</taxon>
        <taxon>ecological metagenomes</taxon>
    </lineage>
</organism>
<accession>X1Q9T0</accession>
<evidence type="ECO:0000313" key="1">
    <source>
        <dbReference type="EMBL" id="GAI65242.1"/>
    </source>
</evidence>
<dbReference type="AlphaFoldDB" id="X1Q9T0"/>
<comment type="caution">
    <text evidence="1">The sequence shown here is derived from an EMBL/GenBank/DDBJ whole genome shotgun (WGS) entry which is preliminary data.</text>
</comment>
<proteinExistence type="predicted"/>
<name>X1Q9T0_9ZZZZ</name>
<protein>
    <submittedName>
        <fullName evidence="1">Uncharacterized protein</fullName>
    </submittedName>
</protein>
<gene>
    <name evidence="1" type="ORF">S12H4_02122</name>
</gene>
<reference evidence="1" key="1">
    <citation type="journal article" date="2014" name="Front. Microbiol.">
        <title>High frequency of phylogenetically diverse reductive dehalogenase-homologous genes in deep subseafloor sedimentary metagenomes.</title>
        <authorList>
            <person name="Kawai M."/>
            <person name="Futagami T."/>
            <person name="Toyoda A."/>
            <person name="Takaki Y."/>
            <person name="Nishi S."/>
            <person name="Hori S."/>
            <person name="Arai W."/>
            <person name="Tsubouchi T."/>
            <person name="Morono Y."/>
            <person name="Uchiyama I."/>
            <person name="Ito T."/>
            <person name="Fujiyama A."/>
            <person name="Inagaki F."/>
            <person name="Takami H."/>
        </authorList>
    </citation>
    <scope>NUCLEOTIDE SEQUENCE</scope>
    <source>
        <strain evidence="1">Expedition CK06-06</strain>
    </source>
</reference>
<sequence length="159" mass="18855">MPAGKWGEGAENYNVETKTSRHHINFIKAMSDVINLILLGNLHSTFTRLEAKSDLDYYTRMRYMRDSFENARPPSSWDPKFQDKYIERLKEFVSEWESTKSSIRYTHSETGDKIDFIKINYQGETYNLQDMIEMGWITEDWVDNIIQDIRLKLESRGLL</sequence>
<dbReference type="EMBL" id="BARW01000489">
    <property type="protein sequence ID" value="GAI65242.1"/>
    <property type="molecule type" value="Genomic_DNA"/>
</dbReference>